<sequence>MTGNGKMKTYINKSNDEIIKKHIANMNEFCIENIDFEQGKEQLQMIYRYYVKRFSSDEISYKNLIILKDEMSRDVNIGENYNKNTSHWMKYFVSCSGSEWKELWQAL</sequence>
<dbReference type="AlphaFoldDB" id="A0AAW3JRV1"/>
<keyword evidence="2" id="KW-1185">Reference proteome</keyword>
<accession>A0AAW3JRV1</accession>
<gene>
    <name evidence="1" type="ORF">APZ18_11880</name>
</gene>
<dbReference type="Proteomes" id="UP000050833">
    <property type="component" value="Unassembled WGS sequence"/>
</dbReference>
<dbReference type="RefSeq" id="WP_022014837.1">
    <property type="nucleotide sequence ID" value="NZ_DBGBRS010000062.1"/>
</dbReference>
<reference evidence="1 2" key="1">
    <citation type="submission" date="2015-10" db="EMBL/GenBank/DDBJ databases">
        <title>Butyribacter intestini gen. nov., sp. nov., a butyric acid-producing bacterium of the family Lachnospiraceae isolated from the human faeces.</title>
        <authorList>
            <person name="Zou Y."/>
            <person name="Xue W."/>
            <person name="Luo G."/>
            <person name="Lv M."/>
        </authorList>
    </citation>
    <scope>NUCLEOTIDE SEQUENCE [LARGE SCALE GENOMIC DNA]</scope>
    <source>
        <strain evidence="1 2">TF01-11</strain>
    </source>
</reference>
<protein>
    <submittedName>
        <fullName evidence="1">Uncharacterized protein</fullName>
    </submittedName>
</protein>
<name>A0AAW3JRV1_9FIRM</name>
<proteinExistence type="predicted"/>
<evidence type="ECO:0000313" key="2">
    <source>
        <dbReference type="Proteomes" id="UP000050833"/>
    </source>
</evidence>
<comment type="caution">
    <text evidence="1">The sequence shown here is derived from an EMBL/GenBank/DDBJ whole genome shotgun (WGS) entry which is preliminary data.</text>
</comment>
<organism evidence="1 2">
    <name type="scientific">Butyribacter intestini</name>
    <dbReference type="NCBI Taxonomy" id="1703332"/>
    <lineage>
        <taxon>Bacteria</taxon>
        <taxon>Bacillati</taxon>
        <taxon>Bacillota</taxon>
        <taxon>Clostridia</taxon>
        <taxon>Lachnospirales</taxon>
        <taxon>Lachnospiraceae</taxon>
        <taxon>Butyribacter</taxon>
    </lineage>
</organism>
<dbReference type="EMBL" id="LLKB01000005">
    <property type="protein sequence ID" value="KQC85378.1"/>
    <property type="molecule type" value="Genomic_DNA"/>
</dbReference>
<evidence type="ECO:0000313" key="1">
    <source>
        <dbReference type="EMBL" id="KQC85378.1"/>
    </source>
</evidence>